<dbReference type="GO" id="GO:0008270">
    <property type="term" value="F:zinc ion binding"/>
    <property type="evidence" value="ECO:0007669"/>
    <property type="project" value="UniProtKB-KW"/>
</dbReference>
<evidence type="ECO:0000259" key="8">
    <source>
        <dbReference type="PROSITE" id="PS50145"/>
    </source>
</evidence>
<feature type="zinc finger region" description="TRAF-type" evidence="7">
    <location>
        <begin position="163"/>
        <end position="208"/>
    </location>
</feature>
<feature type="domain" description="TRAF-type" evidence="8">
    <location>
        <begin position="163"/>
        <end position="208"/>
    </location>
</feature>
<protein>
    <submittedName>
        <fullName evidence="9">TNF receptor-associated factor 4</fullName>
    </submittedName>
</protein>
<evidence type="ECO:0000256" key="1">
    <source>
        <dbReference type="ARBA" id="ARBA00004496"/>
    </source>
</evidence>
<dbReference type="AlphaFoldDB" id="A0AAV7JGS1"/>
<dbReference type="Gene3D" id="3.30.40.10">
    <property type="entry name" value="Zinc/RING finger domain, C3HC4 (zinc finger)"/>
    <property type="match status" value="2"/>
</dbReference>
<evidence type="ECO:0000256" key="4">
    <source>
        <dbReference type="ARBA" id="ARBA00022737"/>
    </source>
</evidence>
<dbReference type="GO" id="GO:0005737">
    <property type="term" value="C:cytoplasm"/>
    <property type="evidence" value="ECO:0007669"/>
    <property type="project" value="UniProtKB-SubCell"/>
</dbReference>
<gene>
    <name evidence="9" type="ORF">LOD99_8339</name>
</gene>
<evidence type="ECO:0000313" key="10">
    <source>
        <dbReference type="Proteomes" id="UP001165289"/>
    </source>
</evidence>
<dbReference type="PANTHER" id="PTHR10131">
    <property type="entry name" value="TNF RECEPTOR ASSOCIATED FACTOR"/>
    <property type="match status" value="1"/>
</dbReference>
<keyword evidence="2" id="KW-0963">Cytoplasm</keyword>
<organism evidence="9 10">
    <name type="scientific">Oopsacas minuta</name>
    <dbReference type="NCBI Taxonomy" id="111878"/>
    <lineage>
        <taxon>Eukaryota</taxon>
        <taxon>Metazoa</taxon>
        <taxon>Porifera</taxon>
        <taxon>Hexactinellida</taxon>
        <taxon>Hexasterophora</taxon>
        <taxon>Lyssacinosida</taxon>
        <taxon>Leucopsacidae</taxon>
        <taxon>Oopsacas</taxon>
    </lineage>
</organism>
<evidence type="ECO:0000256" key="7">
    <source>
        <dbReference type="PROSITE-ProRule" id="PRU00207"/>
    </source>
</evidence>
<keyword evidence="10" id="KW-1185">Reference proteome</keyword>
<evidence type="ECO:0000256" key="6">
    <source>
        <dbReference type="ARBA" id="ARBA00022833"/>
    </source>
</evidence>
<keyword evidence="4" id="KW-0677">Repeat</keyword>
<dbReference type="SUPFAM" id="SSF49599">
    <property type="entry name" value="TRAF domain-like"/>
    <property type="match status" value="1"/>
</dbReference>
<name>A0AAV7JGS1_9METZ</name>
<dbReference type="PANTHER" id="PTHR10131:SF157">
    <property type="entry name" value="RECEPTOR-ASSOCIATED FACTOR, PUTATIVE-RELATED"/>
    <property type="match status" value="1"/>
</dbReference>
<comment type="caution">
    <text evidence="9">The sequence shown here is derived from an EMBL/GenBank/DDBJ whole genome shotgun (WGS) entry which is preliminary data.</text>
</comment>
<evidence type="ECO:0000256" key="2">
    <source>
        <dbReference type="ARBA" id="ARBA00022490"/>
    </source>
</evidence>
<keyword evidence="5 7" id="KW-0863">Zinc-finger</keyword>
<feature type="zinc finger region" description="TRAF-type" evidence="7">
    <location>
        <begin position="109"/>
        <end position="151"/>
    </location>
</feature>
<dbReference type="Proteomes" id="UP001165289">
    <property type="component" value="Unassembled WGS sequence"/>
</dbReference>
<reference evidence="9 10" key="1">
    <citation type="journal article" date="2023" name="BMC Biol.">
        <title>The compact genome of the sponge Oopsacas minuta (Hexactinellida) is lacking key metazoan core genes.</title>
        <authorList>
            <person name="Santini S."/>
            <person name="Schenkelaars Q."/>
            <person name="Jourda C."/>
            <person name="Duchesne M."/>
            <person name="Belahbib H."/>
            <person name="Rocher C."/>
            <person name="Selva M."/>
            <person name="Riesgo A."/>
            <person name="Vervoort M."/>
            <person name="Leys S.P."/>
            <person name="Kodjabachian L."/>
            <person name="Le Bivic A."/>
            <person name="Borchiellini C."/>
            <person name="Claverie J.M."/>
            <person name="Renard E."/>
        </authorList>
    </citation>
    <scope>NUCLEOTIDE SEQUENCE [LARGE SCALE GENOMIC DNA]</scope>
    <source>
        <strain evidence="9">SPO-2</strain>
    </source>
</reference>
<evidence type="ECO:0000313" key="9">
    <source>
        <dbReference type="EMBL" id="KAI6648012.1"/>
    </source>
</evidence>
<accession>A0AAV7JGS1</accession>
<keyword evidence="6 7" id="KW-0862">Zinc</keyword>
<sequence length="422" mass="48262">MQKPDVREKLLYIQTEDGFNGFKRELLTTQLTPIEDSFLACNKCKGIMREACSTNEGLLQVCFMCIENPQNPYQNLVAARKSVLELNVKCPLQKRGCDWNGKICEISQHVDECPCYQIECSLDCGVIHQRKSALQHINIECTMRPVNCEFCDKLVSPTLLIQHLNECENTKMDCNSCGMQVKKINMEFHLKTECSERSLPCTYAQYGCSAIQLKKDEVKDHMRINNELHTALLSEYIASTQTDIMERICQLEEVDKHRSAQIEELTKQNNKLSNKIRHLNNVFMTSLAGSRLRWKISGFASDTTLYESPTFSLEGYIFKCSISIEDAKAHVKVSTLKSGGDKNAKWPFRGKSIVMLVNQDREDESLYFHGDEIELARNFYETPWDSVNQNKRICSIPIASVIRDPFCKKGTVMIYVLVQSLA</sequence>
<dbReference type="Gene3D" id="2.60.210.10">
    <property type="entry name" value="Apoptosis, Tumor Necrosis Factor Receptor Associated Protein 2, Chain A"/>
    <property type="match status" value="1"/>
</dbReference>
<evidence type="ECO:0000256" key="5">
    <source>
        <dbReference type="ARBA" id="ARBA00022771"/>
    </source>
</evidence>
<keyword evidence="3 7" id="KW-0479">Metal-binding</keyword>
<comment type="subcellular location">
    <subcellularLocation>
        <location evidence="1">Cytoplasm</location>
    </subcellularLocation>
</comment>
<dbReference type="InterPro" id="IPR001293">
    <property type="entry name" value="Znf_TRAF"/>
</dbReference>
<dbReference type="EMBL" id="JAKMXF010000334">
    <property type="protein sequence ID" value="KAI6648012.1"/>
    <property type="molecule type" value="Genomic_DNA"/>
</dbReference>
<proteinExistence type="predicted"/>
<evidence type="ECO:0000256" key="3">
    <source>
        <dbReference type="ARBA" id="ARBA00022723"/>
    </source>
</evidence>
<dbReference type="Pfam" id="PF02176">
    <property type="entry name" value="zf-TRAF"/>
    <property type="match status" value="1"/>
</dbReference>
<dbReference type="GO" id="GO:0043122">
    <property type="term" value="P:regulation of canonical NF-kappaB signal transduction"/>
    <property type="evidence" value="ECO:0007669"/>
    <property type="project" value="TreeGrafter"/>
</dbReference>
<feature type="domain" description="TRAF-type" evidence="8">
    <location>
        <begin position="109"/>
        <end position="151"/>
    </location>
</feature>
<dbReference type="InterPro" id="IPR013083">
    <property type="entry name" value="Znf_RING/FYVE/PHD"/>
</dbReference>
<keyword evidence="9" id="KW-0675">Receptor</keyword>
<dbReference type="InterPro" id="IPR008974">
    <property type="entry name" value="TRAF-like"/>
</dbReference>
<dbReference type="PROSITE" id="PS50145">
    <property type="entry name" value="ZF_TRAF"/>
    <property type="match status" value="2"/>
</dbReference>